<dbReference type="PANTHER" id="PTHR37012:SF2">
    <property type="entry name" value="BZIP DOMAIN-CONTAINING PROTEIN-RELATED"/>
    <property type="match status" value="1"/>
</dbReference>
<dbReference type="OrthoDB" id="2985014at2759"/>
<name>A0A9P4TUT6_9PEZI</name>
<dbReference type="SUPFAM" id="SSF57959">
    <property type="entry name" value="Leucine zipper domain"/>
    <property type="match status" value="1"/>
</dbReference>
<keyword evidence="1" id="KW-0175">Coiled coil</keyword>
<comment type="caution">
    <text evidence="3">The sequence shown here is derived from an EMBL/GenBank/DDBJ whole genome shotgun (WGS) entry which is preliminary data.</text>
</comment>
<feature type="coiled-coil region" evidence="1">
    <location>
        <begin position="66"/>
        <end position="93"/>
    </location>
</feature>
<reference evidence="3" key="1">
    <citation type="journal article" date="2020" name="Stud. Mycol.">
        <title>101 Dothideomycetes genomes: a test case for predicting lifestyles and emergence of pathogens.</title>
        <authorList>
            <person name="Haridas S."/>
            <person name="Albert R."/>
            <person name="Binder M."/>
            <person name="Bloem J."/>
            <person name="Labutti K."/>
            <person name="Salamov A."/>
            <person name="Andreopoulos B."/>
            <person name="Baker S."/>
            <person name="Barry K."/>
            <person name="Bills G."/>
            <person name="Bluhm B."/>
            <person name="Cannon C."/>
            <person name="Castanera R."/>
            <person name="Culley D."/>
            <person name="Daum C."/>
            <person name="Ezra D."/>
            <person name="Gonzalez J."/>
            <person name="Henrissat B."/>
            <person name="Kuo A."/>
            <person name="Liang C."/>
            <person name="Lipzen A."/>
            <person name="Lutzoni F."/>
            <person name="Magnuson J."/>
            <person name="Mondo S."/>
            <person name="Nolan M."/>
            <person name="Ohm R."/>
            <person name="Pangilinan J."/>
            <person name="Park H.-J."/>
            <person name="Ramirez L."/>
            <person name="Alfaro M."/>
            <person name="Sun H."/>
            <person name="Tritt A."/>
            <person name="Yoshinaga Y."/>
            <person name="Zwiers L.-H."/>
            <person name="Turgeon B."/>
            <person name="Goodwin S."/>
            <person name="Spatafora J."/>
            <person name="Crous P."/>
            <person name="Grigoriev I."/>
        </authorList>
    </citation>
    <scope>NUCLEOTIDE SEQUENCE</scope>
    <source>
        <strain evidence="3">CBS 130266</strain>
    </source>
</reference>
<dbReference type="InterPro" id="IPR046347">
    <property type="entry name" value="bZIP_sf"/>
</dbReference>
<keyword evidence="4" id="KW-1185">Reference proteome</keyword>
<dbReference type="Gene3D" id="1.20.5.170">
    <property type="match status" value="1"/>
</dbReference>
<evidence type="ECO:0000256" key="1">
    <source>
        <dbReference type="SAM" id="Coils"/>
    </source>
</evidence>
<dbReference type="GO" id="GO:0003700">
    <property type="term" value="F:DNA-binding transcription factor activity"/>
    <property type="evidence" value="ECO:0007669"/>
    <property type="project" value="InterPro"/>
</dbReference>
<evidence type="ECO:0000313" key="4">
    <source>
        <dbReference type="Proteomes" id="UP000800235"/>
    </source>
</evidence>
<accession>A0A9P4TUT6</accession>
<organism evidence="3 4">
    <name type="scientific">Tothia fuscella</name>
    <dbReference type="NCBI Taxonomy" id="1048955"/>
    <lineage>
        <taxon>Eukaryota</taxon>
        <taxon>Fungi</taxon>
        <taxon>Dikarya</taxon>
        <taxon>Ascomycota</taxon>
        <taxon>Pezizomycotina</taxon>
        <taxon>Dothideomycetes</taxon>
        <taxon>Pleosporomycetidae</taxon>
        <taxon>Venturiales</taxon>
        <taxon>Cylindrosympodiaceae</taxon>
        <taxon>Tothia</taxon>
    </lineage>
</organism>
<gene>
    <name evidence="3" type="ORF">EJ08DRAFT_701479</name>
</gene>
<sequence length="338" mass="38076">MASGSTPSPTTSACSPTSNDVEHQRKRARDRKSQQAMRDRKTWTIQNLTENVAFLNRIAEENAGHMATLNARLQAVVGENERLRIENAALQLRLMGDRPLQESSVFPLGAIRPLWETPPSNTAPTCLADQILQTFAESKRRENIIPAERAAAYPSTPNLCSLLDKNQRTEDATSNVVSDIIRSYTEIATLPKQVAVHYVMSTLLKWTVLLDEHSYNLMPRWLKPIPQQLTTPHAMWIDRIPWPKVRGYLVAHPNITLDDFAGTYSTSFSIAWPYDPSLVVYTTSINEKGVKQVVMNPIYSAHIRQLTNWTVGGPFRNRFPEVAKLIDEDIAESSNTLL</sequence>
<feature type="compositionally biased region" description="Basic and acidic residues" evidence="2">
    <location>
        <begin position="31"/>
        <end position="40"/>
    </location>
</feature>
<feature type="compositionally biased region" description="Low complexity" evidence="2">
    <location>
        <begin position="1"/>
        <end position="18"/>
    </location>
</feature>
<feature type="region of interest" description="Disordered" evidence="2">
    <location>
        <begin position="1"/>
        <end position="40"/>
    </location>
</feature>
<dbReference type="CDD" id="cd14688">
    <property type="entry name" value="bZIP_YAP"/>
    <property type="match status" value="1"/>
</dbReference>
<evidence type="ECO:0000256" key="2">
    <source>
        <dbReference type="SAM" id="MobiDB-lite"/>
    </source>
</evidence>
<dbReference type="PANTHER" id="PTHR37012">
    <property type="entry name" value="B-ZIP TRANSCRIPTION FACTOR (EUROFUNG)-RELATED"/>
    <property type="match status" value="1"/>
</dbReference>
<evidence type="ECO:0008006" key="5">
    <source>
        <dbReference type="Google" id="ProtNLM"/>
    </source>
</evidence>
<protein>
    <recommendedName>
        <fullName evidence="5">BZIP transcription factor</fullName>
    </recommendedName>
</protein>
<dbReference type="Proteomes" id="UP000800235">
    <property type="component" value="Unassembled WGS sequence"/>
</dbReference>
<dbReference type="EMBL" id="MU007087">
    <property type="protein sequence ID" value="KAF2422865.1"/>
    <property type="molecule type" value="Genomic_DNA"/>
</dbReference>
<dbReference type="Pfam" id="PF11905">
    <property type="entry name" value="DUF3425"/>
    <property type="match status" value="1"/>
</dbReference>
<dbReference type="AlphaFoldDB" id="A0A9P4TUT6"/>
<proteinExistence type="predicted"/>
<evidence type="ECO:0000313" key="3">
    <source>
        <dbReference type="EMBL" id="KAF2422865.1"/>
    </source>
</evidence>
<dbReference type="InterPro" id="IPR021833">
    <property type="entry name" value="DUF3425"/>
</dbReference>